<accession>A0A953HX33</accession>
<gene>
    <name evidence="1" type="ORF">KUV50_16800</name>
</gene>
<proteinExistence type="predicted"/>
<name>A0A953HX33_9BACT</name>
<evidence type="ECO:0000313" key="2">
    <source>
        <dbReference type="Proteomes" id="UP000753961"/>
    </source>
</evidence>
<sequence length="135" mass="15565">MPRRTSKSMIANPCRSWDPTISGKVKGRRNNAVVWLDQNVVQDGRGYSNNFSKIYKYLINSKLINNHSLKEALIVADNKENERVSFSRKNKRDIQTLLKHNRDIKVISSIRKSFTEFKEMVSQYEGMSSILAEGV</sequence>
<organism evidence="1 2">
    <name type="scientific">Membranihabitans marinus</name>
    <dbReference type="NCBI Taxonomy" id="1227546"/>
    <lineage>
        <taxon>Bacteria</taxon>
        <taxon>Pseudomonadati</taxon>
        <taxon>Bacteroidota</taxon>
        <taxon>Saprospiria</taxon>
        <taxon>Saprospirales</taxon>
        <taxon>Saprospiraceae</taxon>
        <taxon>Membranihabitans</taxon>
    </lineage>
</organism>
<reference evidence="1" key="1">
    <citation type="submission" date="2021-06" db="EMBL/GenBank/DDBJ databases">
        <title>44 bacteria genomes isolated from Dapeng, Shenzhen.</title>
        <authorList>
            <person name="Zheng W."/>
            <person name="Yu S."/>
            <person name="Huang Y."/>
        </authorList>
    </citation>
    <scope>NUCLEOTIDE SEQUENCE</scope>
    <source>
        <strain evidence="1">DP5N28-2</strain>
    </source>
</reference>
<dbReference type="Proteomes" id="UP000753961">
    <property type="component" value="Unassembled WGS sequence"/>
</dbReference>
<protein>
    <submittedName>
        <fullName evidence="1">Uncharacterized protein</fullName>
    </submittedName>
</protein>
<dbReference type="AlphaFoldDB" id="A0A953HX33"/>
<keyword evidence="2" id="KW-1185">Reference proteome</keyword>
<evidence type="ECO:0000313" key="1">
    <source>
        <dbReference type="EMBL" id="MBY5959815.1"/>
    </source>
</evidence>
<comment type="caution">
    <text evidence="1">The sequence shown here is derived from an EMBL/GenBank/DDBJ whole genome shotgun (WGS) entry which is preliminary data.</text>
</comment>
<dbReference type="RefSeq" id="WP_222581353.1">
    <property type="nucleotide sequence ID" value="NZ_JAHVHU010000018.1"/>
</dbReference>
<dbReference type="EMBL" id="JAHVHU010000018">
    <property type="protein sequence ID" value="MBY5959815.1"/>
    <property type="molecule type" value="Genomic_DNA"/>
</dbReference>